<dbReference type="Pfam" id="PF00015">
    <property type="entry name" value="MCPsignal"/>
    <property type="match status" value="1"/>
</dbReference>
<reference evidence="18 19" key="1">
    <citation type="submission" date="2016-10" db="EMBL/GenBank/DDBJ databases">
        <authorList>
            <person name="de Groot N.N."/>
        </authorList>
    </citation>
    <scope>NUCLEOTIDE SEQUENCE [LARGE SCALE GENOMIC DNA]</scope>
    <source>
        <strain evidence="18 19">CGMCC 1.6133</strain>
    </source>
</reference>
<feature type="domain" description="HAMP" evidence="17">
    <location>
        <begin position="216"/>
        <end position="268"/>
    </location>
</feature>
<evidence type="ECO:0000256" key="9">
    <source>
        <dbReference type="ARBA" id="ARBA00023224"/>
    </source>
</evidence>
<proteinExistence type="inferred from homology"/>
<dbReference type="SUPFAM" id="SSF47170">
    <property type="entry name" value="Aspartate receptor, ligand-binding domain"/>
    <property type="match status" value="1"/>
</dbReference>
<evidence type="ECO:0000256" key="12">
    <source>
        <dbReference type="SAM" id="Coils"/>
    </source>
</evidence>
<evidence type="ECO:0000256" key="7">
    <source>
        <dbReference type="ARBA" id="ARBA00022989"/>
    </source>
</evidence>
<dbReference type="InterPro" id="IPR004090">
    <property type="entry name" value="Chemotax_Me-accpt_rcpt"/>
</dbReference>
<dbReference type="PANTHER" id="PTHR43531">
    <property type="entry name" value="PROTEIN ICFG"/>
    <property type="match status" value="1"/>
</dbReference>
<keyword evidence="12" id="KW-0175">Coiled coil</keyword>
<dbReference type="GO" id="GO:0007165">
    <property type="term" value="P:signal transduction"/>
    <property type="evidence" value="ECO:0007669"/>
    <property type="project" value="UniProtKB-KW"/>
</dbReference>
<evidence type="ECO:0000256" key="8">
    <source>
        <dbReference type="ARBA" id="ARBA00023136"/>
    </source>
</evidence>
<evidence type="ECO:0000256" key="13">
    <source>
        <dbReference type="SAM" id="MobiDB-lite"/>
    </source>
</evidence>
<dbReference type="CDD" id="cd11386">
    <property type="entry name" value="MCP_signal"/>
    <property type="match status" value="1"/>
</dbReference>
<dbReference type="Gene3D" id="1.10.287.950">
    <property type="entry name" value="Methyl-accepting chemotaxis protein"/>
    <property type="match status" value="1"/>
</dbReference>
<evidence type="ECO:0000256" key="14">
    <source>
        <dbReference type="SAM" id="Phobius"/>
    </source>
</evidence>
<evidence type="ECO:0000313" key="18">
    <source>
        <dbReference type="EMBL" id="SDK58764.1"/>
    </source>
</evidence>
<protein>
    <submittedName>
        <fullName evidence="18">Methyl-accepting chemotaxis sensory transducer with TarH sensor</fullName>
    </submittedName>
</protein>
<keyword evidence="3" id="KW-0488">Methylation</keyword>
<evidence type="ECO:0000256" key="15">
    <source>
        <dbReference type="SAM" id="SignalP"/>
    </source>
</evidence>
<dbReference type="SMART" id="SM00304">
    <property type="entry name" value="HAMP"/>
    <property type="match status" value="1"/>
</dbReference>
<dbReference type="Pfam" id="PF00672">
    <property type="entry name" value="HAMP"/>
    <property type="match status" value="1"/>
</dbReference>
<evidence type="ECO:0000256" key="4">
    <source>
        <dbReference type="ARBA" id="ARBA00022500"/>
    </source>
</evidence>
<comment type="subcellular location">
    <subcellularLocation>
        <location evidence="1">Cell inner membrane</location>
        <topology evidence="1">Multi-pass membrane protein</topology>
    </subcellularLocation>
</comment>
<keyword evidence="5" id="KW-0997">Cell inner membrane</keyword>
<dbReference type="Gene3D" id="1.20.120.30">
    <property type="entry name" value="Aspartate receptor, ligand-binding domain"/>
    <property type="match status" value="1"/>
</dbReference>
<evidence type="ECO:0000256" key="1">
    <source>
        <dbReference type="ARBA" id="ARBA00004429"/>
    </source>
</evidence>
<dbReference type="OrthoDB" id="2489132at2"/>
<dbReference type="SMART" id="SM00283">
    <property type="entry name" value="MA"/>
    <property type="match status" value="1"/>
</dbReference>
<keyword evidence="7 14" id="KW-1133">Transmembrane helix</keyword>
<evidence type="ECO:0000256" key="3">
    <source>
        <dbReference type="ARBA" id="ARBA00022481"/>
    </source>
</evidence>
<dbReference type="CDD" id="cd06225">
    <property type="entry name" value="HAMP"/>
    <property type="match status" value="1"/>
</dbReference>
<dbReference type="Pfam" id="PF02203">
    <property type="entry name" value="TarH"/>
    <property type="match status" value="1"/>
</dbReference>
<dbReference type="AlphaFoldDB" id="A0A1G9D508"/>
<dbReference type="InterPro" id="IPR003660">
    <property type="entry name" value="HAMP_dom"/>
</dbReference>
<dbReference type="PRINTS" id="PR00260">
    <property type="entry name" value="CHEMTRNSDUCR"/>
</dbReference>
<evidence type="ECO:0000256" key="11">
    <source>
        <dbReference type="PROSITE-ProRule" id="PRU00284"/>
    </source>
</evidence>
<gene>
    <name evidence="18" type="ORF">SAMN04487954_12012</name>
</gene>
<dbReference type="GO" id="GO:0005886">
    <property type="term" value="C:plasma membrane"/>
    <property type="evidence" value="ECO:0007669"/>
    <property type="project" value="UniProtKB-SubCell"/>
</dbReference>
<sequence length="584" mass="62470">MTRFLRNLSIHAAVIAALAFFLLAFAANVVIATLADRTSQETIDTLEQVNVEQLNEINRADALLRGSLYDLEVASNLFMLGRSGQADERLDSALDQLERAEVRFENYASVPRTSQGEALGARVEETFQAVLELAEEQHTALDTMDSTGFNVLREEMAEPAEDKAAAMTEFVRYASERGDALKAELDAFSSMIAWVEWGVMAAVVLLVGLIYLGLRSVVIRPLNVAVENLDAIANADLTSRIPEGGRNEVGRLLNAMRGMQQSLIGIVGGVRTSSDSIHVGTREIASGNADLSSRTEQQAASLEETASSMQELTSTVRQNADNARQASGLAQEASTTAERGGEVVDRVVTTMDGISESSQKISDITGLIDSIAFQTNILALNASVEAARAGEQGRGFAVVAGEVRNLASRSATAAKDIKSLIDDSVTQIKDGSVLVRDAGDTMQEVVKAVRRVTDIMDEISAASQEQSDGIEQVSHAVEQMDQVTQQNASLVQQASVAAASLEEQANRLERAVAVFRLASDARHAAPTAGRGPSPREGENGRSAATSASLPTPRESRQAAPVDPKPQSRSTPARETVAEGDWEEF</sequence>
<keyword evidence="2" id="KW-1003">Cell membrane</keyword>
<evidence type="ECO:0000256" key="5">
    <source>
        <dbReference type="ARBA" id="ARBA00022519"/>
    </source>
</evidence>
<comment type="similarity">
    <text evidence="10">Belongs to the methyl-accepting chemotaxis (MCP) protein family.</text>
</comment>
<dbReference type="STRING" id="376427.SAMN04487954_12012"/>
<feature type="chain" id="PRO_5011461301" evidence="15">
    <location>
        <begin position="27"/>
        <end position="584"/>
    </location>
</feature>
<evidence type="ECO:0000313" key="19">
    <source>
        <dbReference type="Proteomes" id="UP000198525"/>
    </source>
</evidence>
<organism evidence="18 19">
    <name type="scientific">Billgrantia gudaonensis</name>
    <dbReference type="NCBI Taxonomy" id="376427"/>
    <lineage>
        <taxon>Bacteria</taxon>
        <taxon>Pseudomonadati</taxon>
        <taxon>Pseudomonadota</taxon>
        <taxon>Gammaproteobacteria</taxon>
        <taxon>Oceanospirillales</taxon>
        <taxon>Halomonadaceae</taxon>
        <taxon>Billgrantia</taxon>
    </lineage>
</organism>
<evidence type="ECO:0000256" key="10">
    <source>
        <dbReference type="ARBA" id="ARBA00029447"/>
    </source>
</evidence>
<feature type="region of interest" description="Disordered" evidence="13">
    <location>
        <begin position="321"/>
        <end position="340"/>
    </location>
</feature>
<dbReference type="InterPro" id="IPR003122">
    <property type="entry name" value="Tar_rcpt_lig-bd"/>
</dbReference>
<feature type="region of interest" description="Disordered" evidence="13">
    <location>
        <begin position="522"/>
        <end position="584"/>
    </location>
</feature>
<dbReference type="SUPFAM" id="SSF58104">
    <property type="entry name" value="Methyl-accepting chemotaxis protein (MCP) signaling domain"/>
    <property type="match status" value="1"/>
</dbReference>
<feature type="region of interest" description="Disordered" evidence="13">
    <location>
        <begin position="288"/>
        <end position="311"/>
    </location>
</feature>
<feature type="signal peptide" evidence="15">
    <location>
        <begin position="1"/>
        <end position="26"/>
    </location>
</feature>
<feature type="coiled-coil region" evidence="12">
    <location>
        <begin position="491"/>
        <end position="518"/>
    </location>
</feature>
<evidence type="ECO:0000256" key="2">
    <source>
        <dbReference type="ARBA" id="ARBA00022475"/>
    </source>
</evidence>
<keyword evidence="9 11" id="KW-0807">Transducer</keyword>
<keyword evidence="15" id="KW-0732">Signal</keyword>
<dbReference type="PROSITE" id="PS50111">
    <property type="entry name" value="CHEMOTAXIS_TRANSDUC_2"/>
    <property type="match status" value="1"/>
</dbReference>
<dbReference type="GO" id="GO:0004888">
    <property type="term" value="F:transmembrane signaling receptor activity"/>
    <property type="evidence" value="ECO:0007669"/>
    <property type="project" value="InterPro"/>
</dbReference>
<dbReference type="PANTHER" id="PTHR43531:SF14">
    <property type="entry name" value="METHYL-ACCEPTING CHEMOTAXIS PROTEIN I-RELATED"/>
    <property type="match status" value="1"/>
</dbReference>
<keyword evidence="8 14" id="KW-0472">Membrane</keyword>
<dbReference type="EMBL" id="FNES01000020">
    <property type="protein sequence ID" value="SDK58764.1"/>
    <property type="molecule type" value="Genomic_DNA"/>
</dbReference>
<evidence type="ECO:0000256" key="6">
    <source>
        <dbReference type="ARBA" id="ARBA00022692"/>
    </source>
</evidence>
<dbReference type="GO" id="GO:0006935">
    <property type="term" value="P:chemotaxis"/>
    <property type="evidence" value="ECO:0007669"/>
    <property type="project" value="UniProtKB-KW"/>
</dbReference>
<dbReference type="RefSeq" id="WP_089688838.1">
    <property type="nucleotide sequence ID" value="NZ_FNES01000020.1"/>
</dbReference>
<dbReference type="FunFam" id="1.10.287.950:FF:000001">
    <property type="entry name" value="Methyl-accepting chemotaxis sensory transducer"/>
    <property type="match status" value="1"/>
</dbReference>
<dbReference type="InterPro" id="IPR051310">
    <property type="entry name" value="MCP_chemotaxis"/>
</dbReference>
<evidence type="ECO:0000259" key="17">
    <source>
        <dbReference type="PROSITE" id="PS50885"/>
    </source>
</evidence>
<keyword evidence="4" id="KW-0145">Chemotaxis</keyword>
<feature type="transmembrane region" description="Helical" evidence="14">
    <location>
        <begin position="191"/>
        <end position="214"/>
    </location>
</feature>
<dbReference type="PROSITE" id="PS50885">
    <property type="entry name" value="HAMP"/>
    <property type="match status" value="1"/>
</dbReference>
<keyword evidence="19" id="KW-1185">Reference proteome</keyword>
<dbReference type="InterPro" id="IPR035440">
    <property type="entry name" value="4HB_MCP_dom_sf"/>
</dbReference>
<feature type="domain" description="Methyl-accepting transducer" evidence="16">
    <location>
        <begin position="273"/>
        <end position="502"/>
    </location>
</feature>
<dbReference type="InterPro" id="IPR004089">
    <property type="entry name" value="MCPsignal_dom"/>
</dbReference>
<name>A0A1G9D508_9GAMM</name>
<feature type="compositionally biased region" description="Polar residues" evidence="13">
    <location>
        <begin position="289"/>
        <end position="311"/>
    </location>
</feature>
<keyword evidence="6 14" id="KW-0812">Transmembrane</keyword>
<evidence type="ECO:0000259" key="16">
    <source>
        <dbReference type="PROSITE" id="PS50111"/>
    </source>
</evidence>
<accession>A0A1G9D508</accession>
<dbReference type="Proteomes" id="UP000198525">
    <property type="component" value="Unassembled WGS sequence"/>
</dbReference>